<keyword evidence="11" id="KW-1185">Reference proteome</keyword>
<dbReference type="Pfam" id="PF00562">
    <property type="entry name" value="RNA_pol_Rpb2_6"/>
    <property type="match status" value="1"/>
</dbReference>
<evidence type="ECO:0000259" key="8">
    <source>
        <dbReference type="Pfam" id="PF04560"/>
    </source>
</evidence>
<evidence type="ECO:0000256" key="3">
    <source>
        <dbReference type="ARBA" id="ARBA00022695"/>
    </source>
</evidence>
<gene>
    <name evidence="10" type="primary">rpoB</name>
    <name evidence="10" type="ORF">magneo_158</name>
</gene>
<evidence type="ECO:0000256" key="5">
    <source>
        <dbReference type="RuleBase" id="RU000434"/>
    </source>
</evidence>
<evidence type="ECO:0000313" key="11">
    <source>
        <dbReference type="Proteomes" id="UP000228684"/>
    </source>
</evidence>
<dbReference type="InterPro" id="IPR007120">
    <property type="entry name" value="DNA-dir_RNAP_su2_dom"/>
</dbReference>
<dbReference type="InterPro" id="IPR015712">
    <property type="entry name" value="DNA-dir_RNA_pol_su2"/>
</dbReference>
<feature type="domain" description="DNA-directed RNA polymerase subunit 2 hybrid-binding" evidence="7">
    <location>
        <begin position="641"/>
        <end position="1193"/>
    </location>
</feature>
<sequence>MKDRISLDGIIDGVSVLDQRGVQERLYNNVLWGCYNNEGIKISKLELNIQGLFPFDIGHWRLEYGKVEICISSRTMDVFGLILDVIQYSIDKKITFISQKLELNIPLVILPSLTKHNTVLVDGVKKTLIMQLVRDITVMFDKDNGVINMTTKSSKRLGIQGSRIKYGDYESDLFATMLKLKSKYSHILKNILELEHLVYFNGRWRKLYWTSSGSNINSSKYGQRRLFRQIKTMTECYDKNKVISTCFVVNKFGNIVIKMGDELDLDTNLALRYTSVLRVTTTTKSSDLKLLKHIGCLICLNLCYTSDIVSDNIMDVDLTLIGRCTLNDITCDKQDFGLDLLTKKDLISIWNRYAIKRTSLRPINCDIKVIKGSGDYLIDVIYTSLVSVLNSWVAKQSLEQSKGITTFDSDNVIIKGLLHINEDIQKRVNKYFNSSDLCQYSEQVNSLSELSHKNKITCMGKGGLTQQNADNYARDTKTWHYGKICPIESPEGQNIGLILSLAFCSNIDVNGHIITGYFKTYNGLVSNNVVYLNYYECKGLRVSLPHWNNSSKWILCLHQDKTVVVDKRSVELTLISEAQVFSSAVCLIPFLGYNDPTRALMASNMLKQAIPLLKPQAPMVGTGEEYNVMRSAGDNVTAIDDGMVISVDSSKVLVYESKKHKHRFYGLPVIEKTNQETCQRVRVVVNPGQMIKSGDVIAECQSSCNGEMSLGANLLAAFMCWRGYNFEDSVILSESVIKKGTFKSIHIIDFETKVMKTEHGNEWLSADIIEIPMKYRRCLDSNGIVKVGSNVQENDVLVGKLVPRFDAKRKKEEFKEICGYELSSDKEINDDNGMITNIEEDDYVLEREQDRDDEFSTELVRNTSLRVPNGIEYAIVLEVKRSSDKDKVYKDKDLKEYIHCYNLVTKKYIRRCCMLLQIDNIKWPFTTSLFSSDDKVIQSGLNLLYKNYLSYLNKLEVNMLSKFNKRLTNKSQDNEEKILETIKIKLLVYKSIKVGDKICGRHGNKGVISKIVPKEDMPFMADGTPIDIILNPLGIPSRMNIGQILETNFGLISYKLGLEFKHVLNMYNKTNDDRILKRVIPKLTELYPNIKDLSKDMILILLDKLSQGVKISCPLVKSPFESCLKNYNKRLSINSDGKFQLYDGITGLPFRNKTTVGILYIFKLNHLVDDKLHARSIGPYSIVTQQPLKGKSHKGGQRLGEMEVWALQSYGTSYFLRELITVKCDDMSARTEIRNNIMHGNLRCKAYQNEGILVVIKELFAMCIDIKLKIE</sequence>
<dbReference type="Proteomes" id="UP000228684">
    <property type="component" value="Unassembled WGS sequence"/>
</dbReference>
<dbReference type="PANTHER" id="PTHR20856">
    <property type="entry name" value="DNA-DIRECTED RNA POLYMERASE I SUBUNIT 2"/>
    <property type="match status" value="1"/>
</dbReference>
<dbReference type="GO" id="GO:0000428">
    <property type="term" value="C:DNA-directed RNA polymerase complex"/>
    <property type="evidence" value="ECO:0007669"/>
    <property type="project" value="UniProtKB-KW"/>
</dbReference>
<dbReference type="InterPro" id="IPR037033">
    <property type="entry name" value="DNA-dir_RNAP_su2_hyb_sf"/>
</dbReference>
<reference evidence="10" key="1">
    <citation type="submission" date="2017-09" db="EMBL/GenBank/DDBJ databases">
        <authorList>
            <person name="Campbell M.A."/>
            <person name="Lukasik P."/>
            <person name="Simon C."/>
            <person name="McCutcheon J.P."/>
        </authorList>
    </citation>
    <scope>NUCLEOTIDE SEQUENCE [LARGE SCALE GENOMIC DNA]</scope>
    <source>
        <strain evidence="10">MAGNEO</strain>
    </source>
</reference>
<dbReference type="EMBL" id="NXGM01000029">
    <property type="protein sequence ID" value="PIM95454.1"/>
    <property type="molecule type" value="Genomic_DNA"/>
</dbReference>
<dbReference type="Pfam" id="PF04565">
    <property type="entry name" value="RNA_pol_Rpb2_3"/>
    <property type="match status" value="1"/>
</dbReference>
<dbReference type="Gene3D" id="2.40.50.150">
    <property type="match status" value="1"/>
</dbReference>
<protein>
    <recommendedName>
        <fullName evidence="6">DNA-directed RNA polymerase subunit beta</fullName>
        <ecNumber evidence="6">2.7.7.6</ecNumber>
    </recommendedName>
</protein>
<dbReference type="InterPro" id="IPR007645">
    <property type="entry name" value="RNA_pol_Rpb2_3"/>
</dbReference>
<dbReference type="Pfam" id="PF04560">
    <property type="entry name" value="RNA_pol_Rpb2_7"/>
    <property type="match status" value="1"/>
</dbReference>
<dbReference type="InterPro" id="IPR007121">
    <property type="entry name" value="RNA_pol_bsu_CS"/>
</dbReference>
<dbReference type="SUPFAM" id="SSF64484">
    <property type="entry name" value="beta and beta-prime subunits of DNA dependent RNA-polymerase"/>
    <property type="match status" value="1"/>
</dbReference>
<feature type="domain" description="RNA polymerase Rpb2" evidence="8">
    <location>
        <begin position="1195"/>
        <end position="1269"/>
    </location>
</feature>
<dbReference type="GO" id="GO:0003899">
    <property type="term" value="F:DNA-directed RNA polymerase activity"/>
    <property type="evidence" value="ECO:0007669"/>
    <property type="project" value="UniProtKB-EC"/>
</dbReference>
<comment type="subunit">
    <text evidence="6">The RNAP catalytic core consists of 2 alpha, 1 beta, 1 beta' and 1 omega subunit. When a sigma factor is associated with the core the holoenzyme is formed, which can initiate transcription.</text>
</comment>
<keyword evidence="4 6" id="KW-0804">Transcription</keyword>
<keyword evidence="3 6" id="KW-0548">Nucleotidyltransferase</keyword>
<keyword evidence="1 6" id="KW-0240">DNA-directed RNA polymerase</keyword>
<evidence type="ECO:0000259" key="7">
    <source>
        <dbReference type="Pfam" id="PF00562"/>
    </source>
</evidence>
<proteinExistence type="inferred from homology"/>
<dbReference type="PROSITE" id="PS01166">
    <property type="entry name" value="RNA_POL_BETA"/>
    <property type="match status" value="1"/>
</dbReference>
<dbReference type="InterPro" id="IPR007641">
    <property type="entry name" value="RNA_pol_Rpb2_7"/>
</dbReference>
<feature type="domain" description="RNA polymerase Rpb2" evidence="9">
    <location>
        <begin position="439"/>
        <end position="507"/>
    </location>
</feature>
<dbReference type="Gene3D" id="2.40.270.10">
    <property type="entry name" value="DNA-directed RNA polymerase, subunit 2, domain 6"/>
    <property type="match status" value="1"/>
</dbReference>
<evidence type="ECO:0000256" key="6">
    <source>
        <dbReference type="RuleBase" id="RU363031"/>
    </source>
</evidence>
<accession>A0ABX4MFL6</accession>
<name>A0ABX4MFL6_9HYPH</name>
<evidence type="ECO:0000259" key="9">
    <source>
        <dbReference type="Pfam" id="PF04565"/>
    </source>
</evidence>
<evidence type="ECO:0000256" key="4">
    <source>
        <dbReference type="ARBA" id="ARBA00023163"/>
    </source>
</evidence>
<evidence type="ECO:0000256" key="2">
    <source>
        <dbReference type="ARBA" id="ARBA00022679"/>
    </source>
</evidence>
<keyword evidence="2 6" id="KW-0808">Transferase</keyword>
<dbReference type="Gene3D" id="3.90.1100.10">
    <property type="match status" value="1"/>
</dbReference>
<evidence type="ECO:0000256" key="1">
    <source>
        <dbReference type="ARBA" id="ARBA00022478"/>
    </source>
</evidence>
<dbReference type="InterPro" id="IPR014724">
    <property type="entry name" value="RNA_pol_RPB2_OB-fold"/>
</dbReference>
<dbReference type="EC" id="2.7.7.6" evidence="6"/>
<comment type="catalytic activity">
    <reaction evidence="6">
        <text>RNA(n) + a ribonucleoside 5'-triphosphate = RNA(n+1) + diphosphate</text>
        <dbReference type="Rhea" id="RHEA:21248"/>
        <dbReference type="Rhea" id="RHEA-COMP:14527"/>
        <dbReference type="Rhea" id="RHEA-COMP:17342"/>
        <dbReference type="ChEBI" id="CHEBI:33019"/>
        <dbReference type="ChEBI" id="CHEBI:61557"/>
        <dbReference type="ChEBI" id="CHEBI:140395"/>
        <dbReference type="EC" id="2.7.7.6"/>
    </reaction>
</comment>
<comment type="similarity">
    <text evidence="5">Belongs to the RNA polymerase beta chain family.</text>
</comment>
<organism evidence="10 11">
    <name type="scientific">Candidatus Hodgkinia cicadicola</name>
    <dbReference type="NCBI Taxonomy" id="573658"/>
    <lineage>
        <taxon>Bacteria</taxon>
        <taxon>Pseudomonadati</taxon>
        <taxon>Pseudomonadota</taxon>
        <taxon>Alphaproteobacteria</taxon>
        <taxon>Hyphomicrobiales</taxon>
        <taxon>Candidatus Hodgkinia</taxon>
    </lineage>
</organism>
<dbReference type="CDD" id="cd00653">
    <property type="entry name" value="RNA_pol_B_RPB2"/>
    <property type="match status" value="1"/>
</dbReference>
<comment type="caution">
    <text evidence="10">The sequence shown here is derived from an EMBL/GenBank/DDBJ whole genome shotgun (WGS) entry which is preliminary data.</text>
</comment>
<evidence type="ECO:0000313" key="10">
    <source>
        <dbReference type="EMBL" id="PIM95454.1"/>
    </source>
</evidence>
<dbReference type="Gene3D" id="2.40.50.100">
    <property type="match status" value="1"/>
</dbReference>
<dbReference type="Gene3D" id="3.90.1800.10">
    <property type="entry name" value="RNA polymerase alpha subunit dimerisation domain"/>
    <property type="match status" value="1"/>
</dbReference>
<comment type="function">
    <text evidence="6">DNA-dependent RNA polymerase catalyzes the transcription of DNA into RNA using the four ribonucleoside triphosphates as substrates.</text>
</comment>